<organism evidence="1">
    <name type="scientific">marine sediment metagenome</name>
    <dbReference type="NCBI Taxonomy" id="412755"/>
    <lineage>
        <taxon>unclassified sequences</taxon>
        <taxon>metagenomes</taxon>
        <taxon>ecological metagenomes</taxon>
    </lineage>
</organism>
<reference evidence="1" key="1">
    <citation type="journal article" date="2014" name="Front. Microbiol.">
        <title>High frequency of phylogenetically diverse reductive dehalogenase-homologous genes in deep subseafloor sedimentary metagenomes.</title>
        <authorList>
            <person name="Kawai M."/>
            <person name="Futagami T."/>
            <person name="Toyoda A."/>
            <person name="Takaki Y."/>
            <person name="Nishi S."/>
            <person name="Hori S."/>
            <person name="Arai W."/>
            <person name="Tsubouchi T."/>
            <person name="Morono Y."/>
            <person name="Uchiyama I."/>
            <person name="Ito T."/>
            <person name="Fujiyama A."/>
            <person name="Inagaki F."/>
            <person name="Takami H."/>
        </authorList>
    </citation>
    <scope>NUCLEOTIDE SEQUENCE</scope>
    <source>
        <strain evidence="1">Expedition CK06-06</strain>
    </source>
</reference>
<dbReference type="AlphaFoldDB" id="X1R153"/>
<name>X1R153_9ZZZZ</name>
<sequence>MKWTGNLTLKMDEKEDTYGPGSIQVERYAGEFFKLKLTDVDNRAGATAQFNKDELKTLINELTQSL</sequence>
<dbReference type="EMBL" id="BARV01034089">
    <property type="protein sequence ID" value="GAI56840.1"/>
    <property type="molecule type" value="Genomic_DNA"/>
</dbReference>
<gene>
    <name evidence="1" type="ORF">S06H3_53462</name>
</gene>
<protein>
    <submittedName>
        <fullName evidence="1">Uncharacterized protein</fullName>
    </submittedName>
</protein>
<evidence type="ECO:0000313" key="1">
    <source>
        <dbReference type="EMBL" id="GAI56840.1"/>
    </source>
</evidence>
<comment type="caution">
    <text evidence="1">The sequence shown here is derived from an EMBL/GenBank/DDBJ whole genome shotgun (WGS) entry which is preliminary data.</text>
</comment>
<proteinExistence type="predicted"/>
<accession>X1R153</accession>